<feature type="chain" id="PRO_5020488753" description="PEBP-like protein" evidence="1">
    <location>
        <begin position="20"/>
        <end position="192"/>
    </location>
</feature>
<dbReference type="Proteomes" id="UP000309038">
    <property type="component" value="Unassembled WGS sequence"/>
</dbReference>
<sequence length="192" mass="20062">MKLAVLSSLLALFLSIGAAQDTSLATVKAAFDAANIPNDIHITFNPTVLLEVTFPEAAGPPVAVTAGVQLPRNATVGPPTFAVRGNIRRGQTFLVATVDPDAPTPQDPTVAQIRHLLAPNFVLVDATYASSWIRCSSLCFPAIPSTAGFNSQTIVTPSTSISNFNISAFAEETKLGNPIAGTFMRVAPDPST</sequence>
<keyword evidence="1" id="KW-0732">Signal</keyword>
<accession>A0A4S4KM40</accession>
<dbReference type="InterPro" id="IPR036610">
    <property type="entry name" value="PEBP-like_sf"/>
</dbReference>
<dbReference type="Gene3D" id="3.90.280.10">
    <property type="entry name" value="PEBP-like"/>
    <property type="match status" value="1"/>
</dbReference>
<name>A0A4S4KM40_9APHY</name>
<reference evidence="2 3" key="1">
    <citation type="submission" date="2019-02" db="EMBL/GenBank/DDBJ databases">
        <title>Genome sequencing of the rare red list fungi Phlebia centrifuga.</title>
        <authorList>
            <person name="Buettner E."/>
            <person name="Kellner H."/>
        </authorList>
    </citation>
    <scope>NUCLEOTIDE SEQUENCE [LARGE SCALE GENOMIC DNA]</scope>
    <source>
        <strain evidence="2 3">DSM 108282</strain>
    </source>
</reference>
<dbReference type="EMBL" id="SGPJ01000075">
    <property type="protein sequence ID" value="THG99574.1"/>
    <property type="molecule type" value="Genomic_DNA"/>
</dbReference>
<organism evidence="2 3">
    <name type="scientific">Hermanssonia centrifuga</name>
    <dbReference type="NCBI Taxonomy" id="98765"/>
    <lineage>
        <taxon>Eukaryota</taxon>
        <taxon>Fungi</taxon>
        <taxon>Dikarya</taxon>
        <taxon>Basidiomycota</taxon>
        <taxon>Agaricomycotina</taxon>
        <taxon>Agaricomycetes</taxon>
        <taxon>Polyporales</taxon>
        <taxon>Meruliaceae</taxon>
        <taxon>Hermanssonia</taxon>
    </lineage>
</organism>
<dbReference type="AlphaFoldDB" id="A0A4S4KM40"/>
<evidence type="ECO:0000256" key="1">
    <source>
        <dbReference type="SAM" id="SignalP"/>
    </source>
</evidence>
<protein>
    <recommendedName>
        <fullName evidence="4">PEBP-like protein</fullName>
    </recommendedName>
</protein>
<dbReference type="SUPFAM" id="SSF49777">
    <property type="entry name" value="PEBP-like"/>
    <property type="match status" value="1"/>
</dbReference>
<evidence type="ECO:0000313" key="3">
    <source>
        <dbReference type="Proteomes" id="UP000309038"/>
    </source>
</evidence>
<keyword evidence="3" id="KW-1185">Reference proteome</keyword>
<feature type="signal peptide" evidence="1">
    <location>
        <begin position="1"/>
        <end position="19"/>
    </location>
</feature>
<gene>
    <name evidence="2" type="ORF">EW026_g2797</name>
</gene>
<evidence type="ECO:0008006" key="4">
    <source>
        <dbReference type="Google" id="ProtNLM"/>
    </source>
</evidence>
<comment type="caution">
    <text evidence="2">The sequence shown here is derived from an EMBL/GenBank/DDBJ whole genome shotgun (WGS) entry which is preliminary data.</text>
</comment>
<proteinExistence type="predicted"/>
<evidence type="ECO:0000313" key="2">
    <source>
        <dbReference type="EMBL" id="THG99574.1"/>
    </source>
</evidence>